<dbReference type="AlphaFoldDB" id="A0A433D1X7"/>
<keyword evidence="1" id="KW-0472">Membrane</keyword>
<comment type="caution">
    <text evidence="2">The sequence shown here is derived from an EMBL/GenBank/DDBJ whole genome shotgun (WGS) entry which is preliminary data.</text>
</comment>
<feature type="transmembrane region" description="Helical" evidence="1">
    <location>
        <begin position="6"/>
        <end position="30"/>
    </location>
</feature>
<reference evidence="2 3" key="1">
    <citation type="journal article" date="2018" name="New Phytol.">
        <title>Phylogenomics of Endogonaceae and evolution of mycorrhizas within Mucoromycota.</title>
        <authorList>
            <person name="Chang Y."/>
            <person name="Desiro A."/>
            <person name="Na H."/>
            <person name="Sandor L."/>
            <person name="Lipzen A."/>
            <person name="Clum A."/>
            <person name="Barry K."/>
            <person name="Grigoriev I.V."/>
            <person name="Martin F.M."/>
            <person name="Stajich J.E."/>
            <person name="Smith M.E."/>
            <person name="Bonito G."/>
            <person name="Spatafora J.W."/>
        </authorList>
    </citation>
    <scope>NUCLEOTIDE SEQUENCE [LARGE SCALE GENOMIC DNA]</scope>
    <source>
        <strain evidence="2 3">GMNB39</strain>
    </source>
</reference>
<keyword evidence="1" id="KW-0812">Transmembrane</keyword>
<sequence length="108" mass="11709">MTFFSLITLLETTIGVLIILMIQALVMVLLSKFKFRVFRNSEVMLPASAPPSGLSELAPTCAIPLTLLIPSVPMPSAPPTPSASMPLVCRLLHVMRTGFLLLGLLFRS</sequence>
<dbReference type="Proteomes" id="UP000268093">
    <property type="component" value="Unassembled WGS sequence"/>
</dbReference>
<protein>
    <submittedName>
        <fullName evidence="2">Uncharacterized protein</fullName>
    </submittedName>
</protein>
<evidence type="ECO:0000313" key="3">
    <source>
        <dbReference type="Proteomes" id="UP000268093"/>
    </source>
</evidence>
<name>A0A433D1X7_9FUNG</name>
<gene>
    <name evidence="2" type="ORF">BC936DRAFT_148964</name>
</gene>
<evidence type="ECO:0000313" key="2">
    <source>
        <dbReference type="EMBL" id="RUP44826.1"/>
    </source>
</evidence>
<keyword evidence="3" id="KW-1185">Reference proteome</keyword>
<evidence type="ECO:0000256" key="1">
    <source>
        <dbReference type="SAM" id="Phobius"/>
    </source>
</evidence>
<accession>A0A433D1X7</accession>
<proteinExistence type="predicted"/>
<organism evidence="2 3">
    <name type="scientific">Jimgerdemannia flammicorona</name>
    <dbReference type="NCBI Taxonomy" id="994334"/>
    <lineage>
        <taxon>Eukaryota</taxon>
        <taxon>Fungi</taxon>
        <taxon>Fungi incertae sedis</taxon>
        <taxon>Mucoromycota</taxon>
        <taxon>Mucoromycotina</taxon>
        <taxon>Endogonomycetes</taxon>
        <taxon>Endogonales</taxon>
        <taxon>Endogonaceae</taxon>
        <taxon>Jimgerdemannia</taxon>
    </lineage>
</organism>
<dbReference type="EMBL" id="RBNI01008276">
    <property type="protein sequence ID" value="RUP44826.1"/>
    <property type="molecule type" value="Genomic_DNA"/>
</dbReference>
<keyword evidence="1" id="KW-1133">Transmembrane helix</keyword>